<feature type="transmembrane region" description="Helical" evidence="1">
    <location>
        <begin position="348"/>
        <end position="374"/>
    </location>
</feature>
<feature type="non-terminal residue" evidence="2">
    <location>
        <position position="442"/>
    </location>
</feature>
<name>A0A2N0R3S0_9GLOM</name>
<keyword evidence="1" id="KW-0812">Transmembrane</keyword>
<dbReference type="EMBL" id="LLXH01001669">
    <property type="protein sequence ID" value="PKC57958.1"/>
    <property type="molecule type" value="Genomic_DNA"/>
</dbReference>
<gene>
    <name evidence="2" type="ORF">RhiirA1_471700</name>
</gene>
<dbReference type="AlphaFoldDB" id="A0A2N0R3S0"/>
<evidence type="ECO:0000313" key="2">
    <source>
        <dbReference type="EMBL" id="PKC57958.1"/>
    </source>
</evidence>
<sequence>MSKTNFSSENSDGLNNENNNIGEYLNVNSFNLYVDTVSTLFQKGITNVDYNIKKSTKLTGNLIKWEIYLDDSKIELSFFKKINIKWKCINMRVEMSTYFYNHGLIVSSLFNNDIVILTTFGILIFTFSENNGISLNYFYSMKLKNYGNSKEYIKTLKHYKSIFSKSTLPSPNYDSFRLPMWVSDLRNNMSSLLKYDAELLTFAIKEHELELIKDIYEKTRNNKSSLLKYGVDSLTHAIKVHDLELINDIYKNCMTYFKEDLMNNKSFLSIITSTMPLLNEYYPEYILKYSSETNMIIYSSFYIKKNRNKNLVHLYPFIQSPQIANLSQSLLWTKYHYKLYCIFGYTDLLFLIICATQALIILITLPFYLATFYILSKYDFINNIYIMDAFSIVYFYIPSIIKFFKKNIVTTIPTITFMVPYINFVNYSKDYNWFLELIKPQP</sequence>
<evidence type="ECO:0000313" key="3">
    <source>
        <dbReference type="Proteomes" id="UP000232688"/>
    </source>
</evidence>
<keyword evidence="1" id="KW-1133">Transmembrane helix</keyword>
<dbReference type="Proteomes" id="UP000232688">
    <property type="component" value="Unassembled WGS sequence"/>
</dbReference>
<dbReference type="VEuPathDB" id="FungiDB:RhiirA1_471700"/>
<keyword evidence="1" id="KW-0472">Membrane</keyword>
<organism evidence="2 3">
    <name type="scientific">Rhizophagus irregularis</name>
    <dbReference type="NCBI Taxonomy" id="588596"/>
    <lineage>
        <taxon>Eukaryota</taxon>
        <taxon>Fungi</taxon>
        <taxon>Fungi incertae sedis</taxon>
        <taxon>Mucoromycota</taxon>
        <taxon>Glomeromycotina</taxon>
        <taxon>Glomeromycetes</taxon>
        <taxon>Glomerales</taxon>
        <taxon>Glomeraceae</taxon>
        <taxon>Rhizophagus</taxon>
    </lineage>
</organism>
<reference evidence="2 3" key="1">
    <citation type="submission" date="2017-10" db="EMBL/GenBank/DDBJ databases">
        <title>Extensive intraspecific genome diversity in a model arbuscular mycorrhizal fungus.</title>
        <authorList>
            <person name="Chen E.C.H."/>
            <person name="Morin E."/>
            <person name="Baudet D."/>
            <person name="Noel J."/>
            <person name="Ndikumana S."/>
            <person name="Charron P."/>
            <person name="St-Onge C."/>
            <person name="Giorgi J."/>
            <person name="Grigoriev I.V."/>
            <person name="Roux C."/>
            <person name="Martin F.M."/>
            <person name="Corradi N."/>
        </authorList>
    </citation>
    <scope>NUCLEOTIDE SEQUENCE [LARGE SCALE GENOMIC DNA]</scope>
    <source>
        <strain evidence="2 3">A1</strain>
    </source>
</reference>
<protein>
    <submittedName>
        <fullName evidence="2">Uncharacterized protein</fullName>
    </submittedName>
</protein>
<proteinExistence type="predicted"/>
<evidence type="ECO:0000256" key="1">
    <source>
        <dbReference type="SAM" id="Phobius"/>
    </source>
</evidence>
<feature type="transmembrane region" description="Helical" evidence="1">
    <location>
        <begin position="380"/>
        <end position="397"/>
    </location>
</feature>
<accession>A0A2N0R3S0</accession>
<comment type="caution">
    <text evidence="2">The sequence shown here is derived from an EMBL/GenBank/DDBJ whole genome shotgun (WGS) entry which is preliminary data.</text>
</comment>
<reference evidence="2 3" key="2">
    <citation type="submission" date="2017-10" db="EMBL/GenBank/DDBJ databases">
        <title>Genome analyses suggest a sexual origin of heterokaryosis in a supposedly ancient asexual fungus.</title>
        <authorList>
            <person name="Corradi N."/>
            <person name="Sedzielewska K."/>
            <person name="Noel J."/>
            <person name="Charron P."/>
            <person name="Farinelli L."/>
            <person name="Marton T."/>
            <person name="Kruger M."/>
            <person name="Pelin A."/>
            <person name="Brachmann A."/>
            <person name="Corradi N."/>
        </authorList>
    </citation>
    <scope>NUCLEOTIDE SEQUENCE [LARGE SCALE GENOMIC DNA]</scope>
    <source>
        <strain evidence="2 3">A1</strain>
    </source>
</reference>